<organism evidence="1 2">
    <name type="scientific">Celeribacter baekdonensis</name>
    <dbReference type="NCBI Taxonomy" id="875171"/>
    <lineage>
        <taxon>Bacteria</taxon>
        <taxon>Pseudomonadati</taxon>
        <taxon>Pseudomonadota</taxon>
        <taxon>Alphaproteobacteria</taxon>
        <taxon>Rhodobacterales</taxon>
        <taxon>Roseobacteraceae</taxon>
        <taxon>Celeribacter</taxon>
    </lineage>
</organism>
<gene>
    <name evidence="1" type="ORF">SAMN04488117_11879</name>
</gene>
<evidence type="ECO:0000313" key="1">
    <source>
        <dbReference type="EMBL" id="SDG38953.1"/>
    </source>
</evidence>
<protein>
    <submittedName>
        <fullName evidence="1">Uncharacterized protein</fullName>
    </submittedName>
</protein>
<dbReference type="Proteomes" id="UP000182284">
    <property type="component" value="Unassembled WGS sequence"/>
</dbReference>
<dbReference type="AlphaFoldDB" id="A0A1G7TUN7"/>
<accession>A0A1G7TUN7</accession>
<sequence>MVVFGARINGPGTTPITCCSNFYAKYPTAQEVPEDQRAYLTYLQQINQSSFDRAESLGWRPLQR</sequence>
<name>A0A1G7TUN7_9RHOB</name>
<reference evidence="1 2" key="1">
    <citation type="submission" date="2016-10" db="EMBL/GenBank/DDBJ databases">
        <authorList>
            <person name="de Groot N.N."/>
        </authorList>
    </citation>
    <scope>NUCLEOTIDE SEQUENCE [LARGE SCALE GENOMIC DNA]</scope>
    <source>
        <strain evidence="1 2">DSM 27375</strain>
    </source>
</reference>
<dbReference type="EMBL" id="FNBL01000018">
    <property type="protein sequence ID" value="SDG38953.1"/>
    <property type="molecule type" value="Genomic_DNA"/>
</dbReference>
<proteinExistence type="predicted"/>
<evidence type="ECO:0000313" key="2">
    <source>
        <dbReference type="Proteomes" id="UP000182284"/>
    </source>
</evidence>